<keyword evidence="1" id="KW-0472">Membrane</keyword>
<dbReference type="AlphaFoldDB" id="Q3J752"/>
<keyword evidence="1" id="KW-0812">Transmembrane</keyword>
<feature type="transmembrane region" description="Helical" evidence="1">
    <location>
        <begin position="6"/>
        <end position="25"/>
    </location>
</feature>
<dbReference type="KEGG" id="noc:Noc_2898"/>
<reference evidence="3" key="1">
    <citation type="journal article" date="2006" name="Appl. Environ. Microbiol.">
        <title>Complete genome sequence of the marine, chemolithoautotrophic, ammonia-oxidizing bacterium Nitrosococcus oceani ATCC 19707.</title>
        <authorList>
            <person name="Klotz M.G."/>
            <person name="Arp D.J."/>
            <person name="Chain P.S.G."/>
            <person name="El-Sheikh A.F."/>
            <person name="Hauser L.J."/>
            <person name="Hommes N.G."/>
            <person name="Larimer F.W."/>
            <person name="Malfatti S.A."/>
            <person name="Norton J.M."/>
            <person name="Poret-Peterson A.T."/>
            <person name="Vergez L.M."/>
            <person name="Ward B.B."/>
        </authorList>
    </citation>
    <scope>NUCLEOTIDE SEQUENCE [LARGE SCALE GENOMIC DNA]</scope>
    <source>
        <strain evidence="3">ATCC 19707 / BCRC 17464 / NCIMB 11848 / C-107</strain>
    </source>
</reference>
<protein>
    <submittedName>
        <fullName evidence="2">Uncharacterized protein</fullName>
    </submittedName>
</protein>
<dbReference type="HOGENOM" id="CLU_2570339_0_0_6"/>
<dbReference type="Proteomes" id="UP000006838">
    <property type="component" value="Chromosome"/>
</dbReference>
<name>Q3J752_NITOC</name>
<organism evidence="2 3">
    <name type="scientific">Nitrosococcus oceani (strain ATCC 19707 / BCRC 17464 / JCM 30415 / NCIMB 11848 / C-107)</name>
    <dbReference type="NCBI Taxonomy" id="323261"/>
    <lineage>
        <taxon>Bacteria</taxon>
        <taxon>Pseudomonadati</taxon>
        <taxon>Pseudomonadota</taxon>
        <taxon>Gammaproteobacteria</taxon>
        <taxon>Chromatiales</taxon>
        <taxon>Chromatiaceae</taxon>
        <taxon>Nitrosococcus</taxon>
    </lineage>
</organism>
<accession>Q3J752</accession>
<proteinExistence type="predicted"/>
<evidence type="ECO:0000256" key="1">
    <source>
        <dbReference type="SAM" id="Phobius"/>
    </source>
</evidence>
<keyword evidence="1" id="KW-1133">Transmembrane helix</keyword>
<sequence>MAGSNFVNFSRQVVIFYLGMCLLPLRGLMVCSRKDHIVTAGWDSSLTDFMDAVTVGKTDLYPGQSLAGCQRIHCLAFCGGG</sequence>
<keyword evidence="3" id="KW-1185">Reference proteome</keyword>
<dbReference type="EMBL" id="CP000127">
    <property type="protein sequence ID" value="ABA59344.1"/>
    <property type="molecule type" value="Genomic_DNA"/>
</dbReference>
<evidence type="ECO:0000313" key="3">
    <source>
        <dbReference type="Proteomes" id="UP000006838"/>
    </source>
</evidence>
<dbReference type="InParanoid" id="Q3J752"/>
<evidence type="ECO:0000313" key="2">
    <source>
        <dbReference type="EMBL" id="ABA59344.1"/>
    </source>
</evidence>
<gene>
    <name evidence="2" type="ordered locus">Noc_2898</name>
</gene>